<dbReference type="PANTHER" id="PTHR13425:SF3">
    <property type="entry name" value="HEADCASE PROTEIN HOMOLOG"/>
    <property type="match status" value="1"/>
</dbReference>
<sequence length="382" mass="43602">MVKKKQNEGQPSKANGCICPIPSGCRVGQPIEAENAPTNAVKVICSNASNGKCEETPLIHEECCDEWETLLLRTYKALGNRARKDSRMERYCAISMNHLWGSIAYGKITPFCKCPCGGFLRKILEIKMPIADDVEGVDKKNKIVKPVKKAKKELPRLAINTKKSPYVNSSSFNRYNILQSREDRKSAEQIVPGLYETDDGQNKNIIRQVDTTVRVPSPTPHPSTTENVILEEEDLYEACITFFENFSGDKHELNRFVNNVLSKSSEVVLNFLAEKQTIWRWLDERRSIWGLNFDFITIGEELADEDDVENAAAHYRIARENVNSHFEMTESPSQRKILQPVKYPLENYVGAIERFCAFDQNVRDMFAYRESLLHVEALINLM</sequence>
<dbReference type="InterPro" id="IPR026066">
    <property type="entry name" value="Headcase"/>
</dbReference>
<evidence type="ECO:0000259" key="1">
    <source>
        <dbReference type="Pfam" id="PF15353"/>
    </source>
</evidence>
<organism evidence="2 3">
    <name type="scientific">Romanomermis culicivorax</name>
    <name type="common">Nematode worm</name>
    <dbReference type="NCBI Taxonomy" id="13658"/>
    <lineage>
        <taxon>Eukaryota</taxon>
        <taxon>Metazoa</taxon>
        <taxon>Ecdysozoa</taxon>
        <taxon>Nematoda</taxon>
        <taxon>Enoplea</taxon>
        <taxon>Dorylaimia</taxon>
        <taxon>Mermithida</taxon>
        <taxon>Mermithoidea</taxon>
        <taxon>Mermithidae</taxon>
        <taxon>Romanomermis</taxon>
    </lineage>
</organism>
<feature type="domain" description="Headcase N-terminal" evidence="1">
    <location>
        <begin position="19"/>
        <end position="125"/>
    </location>
</feature>
<dbReference type="InterPro" id="IPR054537">
    <property type="entry name" value="HECA_N"/>
</dbReference>
<dbReference type="Proteomes" id="UP000887565">
    <property type="component" value="Unplaced"/>
</dbReference>
<dbReference type="Pfam" id="PF15353">
    <property type="entry name" value="HECA_N"/>
    <property type="match status" value="1"/>
</dbReference>
<name>A0A915JZS6_ROMCU</name>
<proteinExistence type="predicted"/>
<evidence type="ECO:0000313" key="2">
    <source>
        <dbReference type="Proteomes" id="UP000887565"/>
    </source>
</evidence>
<reference evidence="3" key="1">
    <citation type="submission" date="2022-11" db="UniProtKB">
        <authorList>
            <consortium name="WormBaseParasite"/>
        </authorList>
    </citation>
    <scope>IDENTIFICATION</scope>
</reference>
<dbReference type="PANTHER" id="PTHR13425">
    <property type="entry name" value="HEADCASE PROTEIN"/>
    <property type="match status" value="1"/>
</dbReference>
<accession>A0A915JZS6</accession>
<dbReference type="AlphaFoldDB" id="A0A915JZS6"/>
<keyword evidence="2" id="KW-1185">Reference proteome</keyword>
<dbReference type="WBParaSite" id="nRc.2.0.1.t31917-RA">
    <property type="protein sequence ID" value="nRc.2.0.1.t31917-RA"/>
    <property type="gene ID" value="nRc.2.0.1.g31917"/>
</dbReference>
<evidence type="ECO:0000313" key="3">
    <source>
        <dbReference type="WBParaSite" id="nRc.2.0.1.t31917-RA"/>
    </source>
</evidence>
<protein>
    <recommendedName>
        <fullName evidence="1">Headcase N-terminal domain-containing protein</fullName>
    </recommendedName>
</protein>